<dbReference type="GO" id="GO:0003677">
    <property type="term" value="F:DNA binding"/>
    <property type="evidence" value="ECO:0007669"/>
    <property type="project" value="InterPro"/>
</dbReference>
<dbReference type="InterPro" id="IPR007219">
    <property type="entry name" value="XnlR_reg_dom"/>
</dbReference>
<evidence type="ECO:0000313" key="7">
    <source>
        <dbReference type="EMBL" id="KAE8409175.1"/>
    </source>
</evidence>
<keyword evidence="8" id="KW-1185">Reference proteome</keyword>
<evidence type="ECO:0000256" key="2">
    <source>
        <dbReference type="ARBA" id="ARBA00022723"/>
    </source>
</evidence>
<accession>A0A5N7DSB0</accession>
<feature type="domain" description="Xylanolytic transcriptional activator regulatory" evidence="6">
    <location>
        <begin position="139"/>
        <end position="210"/>
    </location>
</feature>
<evidence type="ECO:0000259" key="6">
    <source>
        <dbReference type="Pfam" id="PF04082"/>
    </source>
</evidence>
<keyword evidence="2" id="KW-0479">Metal-binding</keyword>
<dbReference type="PANTHER" id="PTHR47338:SF20">
    <property type="entry name" value="ZN(II)2CYS6 TRANSCRIPTION FACTOR (EUROFUNG)"/>
    <property type="match status" value="1"/>
</dbReference>
<gene>
    <name evidence="7" type="ORF">BDV37DRAFT_278145</name>
</gene>
<dbReference type="GO" id="GO:0000981">
    <property type="term" value="F:DNA-binding transcription factor activity, RNA polymerase II-specific"/>
    <property type="evidence" value="ECO:0007669"/>
    <property type="project" value="InterPro"/>
</dbReference>
<dbReference type="EMBL" id="ML736740">
    <property type="protein sequence ID" value="KAE8409175.1"/>
    <property type="molecule type" value="Genomic_DNA"/>
</dbReference>
<dbReference type="GO" id="GO:0005634">
    <property type="term" value="C:nucleus"/>
    <property type="evidence" value="ECO:0007669"/>
    <property type="project" value="UniProtKB-SubCell"/>
</dbReference>
<keyword evidence="5" id="KW-0539">Nucleus</keyword>
<evidence type="ECO:0000256" key="1">
    <source>
        <dbReference type="ARBA" id="ARBA00004123"/>
    </source>
</evidence>
<dbReference type="CDD" id="cd12148">
    <property type="entry name" value="fungal_TF_MHR"/>
    <property type="match status" value="1"/>
</dbReference>
<dbReference type="RefSeq" id="XP_031946494.1">
    <property type="nucleotide sequence ID" value="XM_032085966.1"/>
</dbReference>
<comment type="subcellular location">
    <subcellularLocation>
        <location evidence="1">Nucleus</location>
    </subcellularLocation>
</comment>
<dbReference type="InterPro" id="IPR050815">
    <property type="entry name" value="TF_fung"/>
</dbReference>
<evidence type="ECO:0000256" key="3">
    <source>
        <dbReference type="ARBA" id="ARBA00023015"/>
    </source>
</evidence>
<keyword evidence="4" id="KW-0804">Transcription</keyword>
<evidence type="ECO:0000256" key="5">
    <source>
        <dbReference type="ARBA" id="ARBA00023242"/>
    </source>
</evidence>
<dbReference type="GeneID" id="43670657"/>
<dbReference type="GO" id="GO:0008270">
    <property type="term" value="F:zinc ion binding"/>
    <property type="evidence" value="ECO:0007669"/>
    <property type="project" value="InterPro"/>
</dbReference>
<organism evidence="7 8">
    <name type="scientific">Aspergillus pseudonomiae</name>
    <dbReference type="NCBI Taxonomy" id="1506151"/>
    <lineage>
        <taxon>Eukaryota</taxon>
        <taxon>Fungi</taxon>
        <taxon>Dikarya</taxon>
        <taxon>Ascomycota</taxon>
        <taxon>Pezizomycotina</taxon>
        <taxon>Eurotiomycetes</taxon>
        <taxon>Eurotiomycetidae</taxon>
        <taxon>Eurotiales</taxon>
        <taxon>Aspergillaceae</taxon>
        <taxon>Aspergillus</taxon>
        <taxon>Aspergillus subgen. Circumdati</taxon>
    </lineage>
</organism>
<proteinExistence type="predicted"/>
<protein>
    <recommendedName>
        <fullName evidence="6">Xylanolytic transcriptional activator regulatory domain-containing protein</fullName>
    </recommendedName>
</protein>
<dbReference type="Pfam" id="PF04082">
    <property type="entry name" value="Fungal_trans"/>
    <property type="match status" value="1"/>
</dbReference>
<dbReference type="OrthoDB" id="3862662at2759"/>
<keyword evidence="3" id="KW-0805">Transcription regulation</keyword>
<reference evidence="7 8" key="1">
    <citation type="submission" date="2019-04" db="EMBL/GenBank/DDBJ databases">
        <authorList>
            <consortium name="DOE Joint Genome Institute"/>
            <person name="Mondo S."/>
            <person name="Kjaerbolling I."/>
            <person name="Vesth T."/>
            <person name="Frisvad J.C."/>
            <person name="Nybo J.L."/>
            <person name="Theobald S."/>
            <person name="Kildgaard S."/>
            <person name="Isbrandt T."/>
            <person name="Kuo A."/>
            <person name="Sato A."/>
            <person name="Lyhne E.K."/>
            <person name="Kogle M.E."/>
            <person name="Wiebenga A."/>
            <person name="Kun R.S."/>
            <person name="Lubbers R.J."/>
            <person name="Makela M.R."/>
            <person name="Barry K."/>
            <person name="Chovatia M."/>
            <person name="Clum A."/>
            <person name="Daum C."/>
            <person name="Haridas S."/>
            <person name="He G."/>
            <person name="LaButti K."/>
            <person name="Lipzen A."/>
            <person name="Riley R."/>
            <person name="Salamov A."/>
            <person name="Simmons B.A."/>
            <person name="Magnuson J.K."/>
            <person name="Henrissat B."/>
            <person name="Mortensen U.H."/>
            <person name="Larsen T.O."/>
            <person name="Devries R.P."/>
            <person name="Grigoriev I.V."/>
            <person name="Machida M."/>
            <person name="Baker S.E."/>
            <person name="Andersen M.R."/>
            <person name="Cantor M.N."/>
            <person name="Hua S.X."/>
        </authorList>
    </citation>
    <scope>NUCLEOTIDE SEQUENCE [LARGE SCALE GENOMIC DNA]</scope>
    <source>
        <strain evidence="7 8">CBS 119388</strain>
    </source>
</reference>
<evidence type="ECO:0000256" key="4">
    <source>
        <dbReference type="ARBA" id="ARBA00023163"/>
    </source>
</evidence>
<sequence>MPQDSDTDAKQETTFHASIAPVMVECMWDMIGAILGLVVENQVDCPWNHFAGLICLGPIHPPLIGIVPRICSTYLIGSVANWKILWAAISSRPSAELASLVLNILLSNPPITAFMLDYTVVQDLYESCRFIFSLIQTFRRDSLCTLQSGLLLAVYEQGSGHLSNAYLTLATCASLGYAVGRYKLPNINTSHGEESKRVWWATYLLDRLVYYSDNTADRIPLTHSARVGDVLPINDDIWGEHTDAASWLSGVPRLSVTPTEMLGCFAQQIQAMSLLDRVVTLARDWPNRAGRLLDEDVWELDTAIQKTLQDTLNISGADWEPRYRAIVLLLLALLELHETASASLRHESIPPMFHDASIAAMETALNFTRDIVCMDDILNVERMPLAAVLLLSKAGAVAINLDFEHKCHTNVLEPVIGSLERASKRWAIAGRFVRELNMMRSQAPRSTSKQ</sequence>
<dbReference type="GO" id="GO:0006351">
    <property type="term" value="P:DNA-templated transcription"/>
    <property type="evidence" value="ECO:0007669"/>
    <property type="project" value="InterPro"/>
</dbReference>
<dbReference type="AlphaFoldDB" id="A0A5N7DSB0"/>
<name>A0A5N7DSB0_9EURO</name>
<dbReference type="Proteomes" id="UP000325579">
    <property type="component" value="Unassembled WGS sequence"/>
</dbReference>
<evidence type="ECO:0000313" key="8">
    <source>
        <dbReference type="Proteomes" id="UP000325579"/>
    </source>
</evidence>
<dbReference type="PANTHER" id="PTHR47338">
    <property type="entry name" value="ZN(II)2CYS6 TRANSCRIPTION FACTOR (EUROFUNG)-RELATED"/>
    <property type="match status" value="1"/>
</dbReference>